<proteinExistence type="predicted"/>
<feature type="region of interest" description="Disordered" evidence="1">
    <location>
        <begin position="90"/>
        <end position="140"/>
    </location>
</feature>
<keyword evidence="3" id="KW-1185">Reference proteome</keyword>
<sequence length="140" mass="14990">MVDLVAVEEDALLGEVQSRYGHLVLAVVRGLAALPVPGGGTVRLDRTHDVRAIGLDRFGLTVQALVAGARGAERHVVRLPFARPVEDVESALQTVGTEPAHPAGLPRDVPQARRQPPRRILRSRCSREATSRSAPRSVGS</sequence>
<name>A0ABQ6JAE0_9ACTN</name>
<evidence type="ECO:0000313" key="3">
    <source>
        <dbReference type="Proteomes" id="UP001157017"/>
    </source>
</evidence>
<reference evidence="3" key="1">
    <citation type="journal article" date="2019" name="Int. J. Syst. Evol. Microbiol.">
        <title>The Global Catalogue of Microorganisms (GCM) 10K type strain sequencing project: providing services to taxonomists for standard genome sequencing and annotation.</title>
        <authorList>
            <consortium name="The Broad Institute Genomics Platform"/>
            <consortium name="The Broad Institute Genome Sequencing Center for Infectious Disease"/>
            <person name="Wu L."/>
            <person name="Ma J."/>
        </authorList>
    </citation>
    <scope>NUCLEOTIDE SEQUENCE [LARGE SCALE GENOMIC DNA]</scope>
    <source>
        <strain evidence="3">NBRC 108730</strain>
    </source>
</reference>
<feature type="compositionally biased region" description="Basic residues" evidence="1">
    <location>
        <begin position="115"/>
        <end position="124"/>
    </location>
</feature>
<organism evidence="2 3">
    <name type="scientific">Angustibacter aerolatus</name>
    <dbReference type="NCBI Taxonomy" id="1162965"/>
    <lineage>
        <taxon>Bacteria</taxon>
        <taxon>Bacillati</taxon>
        <taxon>Actinomycetota</taxon>
        <taxon>Actinomycetes</taxon>
        <taxon>Kineosporiales</taxon>
        <taxon>Kineosporiaceae</taxon>
    </lineage>
</organism>
<gene>
    <name evidence="2" type="ORF">GCM10025868_04010</name>
</gene>
<dbReference type="EMBL" id="BSUZ01000001">
    <property type="protein sequence ID" value="GMA85151.1"/>
    <property type="molecule type" value="Genomic_DNA"/>
</dbReference>
<dbReference type="Gene3D" id="3.20.180.10">
    <property type="entry name" value="PNP-oxidase-like"/>
    <property type="match status" value="1"/>
</dbReference>
<comment type="caution">
    <text evidence="2">The sequence shown here is derived from an EMBL/GenBank/DDBJ whole genome shotgun (WGS) entry which is preliminary data.</text>
</comment>
<dbReference type="Proteomes" id="UP001157017">
    <property type="component" value="Unassembled WGS sequence"/>
</dbReference>
<dbReference type="InterPro" id="IPR037119">
    <property type="entry name" value="Haem_oxidase_HugZ-like_sf"/>
</dbReference>
<feature type="compositionally biased region" description="Polar residues" evidence="1">
    <location>
        <begin position="131"/>
        <end position="140"/>
    </location>
</feature>
<protein>
    <submittedName>
        <fullName evidence="2">Uncharacterized protein</fullName>
    </submittedName>
</protein>
<accession>A0ABQ6JAE0</accession>
<evidence type="ECO:0000256" key="1">
    <source>
        <dbReference type="SAM" id="MobiDB-lite"/>
    </source>
</evidence>
<evidence type="ECO:0000313" key="2">
    <source>
        <dbReference type="EMBL" id="GMA85151.1"/>
    </source>
</evidence>